<dbReference type="STRING" id="1091494.MEALZ_2812"/>
<dbReference type="InterPro" id="IPR013406">
    <property type="entry name" value="CHP02574_addiction_mod"/>
</dbReference>
<dbReference type="PATRIC" id="fig|271065.3.peg.2881"/>
<protein>
    <recommendedName>
        <fullName evidence="3">Addiction module antitoxin RelB</fullName>
    </recommendedName>
</protein>
<proteinExistence type="predicted"/>
<sequence length="74" mass="8484">MNIQSIEQEVLSLPIEDRARLAEKLLSSLDVLSKQEIEKLWLVEAERRASEIDNGIVQLVSAEEVERRIQAILQ</sequence>
<dbReference type="Proteomes" id="UP000008315">
    <property type="component" value="Chromosome"/>
</dbReference>
<dbReference type="EMBL" id="FO082060">
    <property type="protein sequence ID" value="CCE24478.1"/>
    <property type="molecule type" value="Genomic_DNA"/>
</dbReference>
<name>G4SZP2_META2</name>
<dbReference type="RefSeq" id="WP_014149242.1">
    <property type="nucleotide sequence ID" value="NC_016112.1"/>
</dbReference>
<accession>G4SZP2</accession>
<organism evidence="1 2">
    <name type="scientific">Methylotuvimicrobium alcaliphilum (strain DSM 19304 / NCIMB 14124 / VKM B-2133 / 20Z)</name>
    <name type="common">Methylomicrobium alcaliphilum</name>
    <dbReference type="NCBI Taxonomy" id="1091494"/>
    <lineage>
        <taxon>Bacteria</taxon>
        <taxon>Pseudomonadati</taxon>
        <taxon>Pseudomonadota</taxon>
        <taxon>Gammaproteobacteria</taxon>
        <taxon>Methylococcales</taxon>
        <taxon>Methylococcaceae</taxon>
        <taxon>Methylotuvimicrobium</taxon>
    </lineage>
</organism>
<keyword evidence="2" id="KW-1185">Reference proteome</keyword>
<gene>
    <name evidence="1" type="ordered locus">MEALZ_2812</name>
</gene>
<dbReference type="AlphaFoldDB" id="G4SZP2"/>
<reference evidence="2" key="1">
    <citation type="journal article" date="2012" name="J. Bacteriol.">
        <title>Genome sequence of the haloalkaliphilic methanotrophic bacterium Methylomicrobium alcaliphilum 20Z.</title>
        <authorList>
            <person name="Vuilleumier S."/>
            <person name="Khmelenina V.N."/>
            <person name="Bringel F."/>
            <person name="Reshetnikov A.S."/>
            <person name="Lajus A."/>
            <person name="Mangenot S."/>
            <person name="Rouy Z."/>
            <person name="Op den Camp H.J."/>
            <person name="Jetten M.S."/>
            <person name="Dispirito A.A."/>
            <person name="Dunfield P."/>
            <person name="Klotz M.G."/>
            <person name="Semrau J.D."/>
            <person name="Stein L.Y."/>
            <person name="Barbe V."/>
            <person name="Medigue C."/>
            <person name="Trotsenko Y.A."/>
            <person name="Kalyuzhnaya M.G."/>
        </authorList>
    </citation>
    <scope>NUCLEOTIDE SEQUENCE [LARGE SCALE GENOMIC DNA]</scope>
    <source>
        <strain evidence="2">DSM 19304 / NCIMB 14124 / VKM B-2133 / 20Z</strain>
    </source>
</reference>
<evidence type="ECO:0000313" key="2">
    <source>
        <dbReference type="Proteomes" id="UP000008315"/>
    </source>
</evidence>
<evidence type="ECO:0000313" key="1">
    <source>
        <dbReference type="EMBL" id="CCE24478.1"/>
    </source>
</evidence>
<dbReference type="HOGENOM" id="CLU_177580_1_1_6"/>
<dbReference type="KEGG" id="mah:MEALZ_2812"/>
<evidence type="ECO:0008006" key="3">
    <source>
        <dbReference type="Google" id="ProtNLM"/>
    </source>
</evidence>
<dbReference type="Pfam" id="PF09720">
    <property type="entry name" value="Unstab_antitox"/>
    <property type="match status" value="1"/>
</dbReference>